<protein>
    <recommendedName>
        <fullName evidence="2">Endo-1,3(4)-beta-glucanase 1 carbohydrate binding domain-containing protein</fullName>
    </recommendedName>
</protein>
<gene>
    <name evidence="3" type="ORF">MYCIT1_LOCUS12559</name>
</gene>
<feature type="domain" description="Endo-1,3(4)-beta-glucanase 1 carbohydrate binding" evidence="2">
    <location>
        <begin position="28"/>
        <end position="79"/>
    </location>
</feature>
<comment type="caution">
    <text evidence="3">The sequence shown here is derived from an EMBL/GenBank/DDBJ whole genome shotgun (WGS) entry which is preliminary data.</text>
</comment>
<dbReference type="Proteomes" id="UP001295794">
    <property type="component" value="Unassembled WGS sequence"/>
</dbReference>
<dbReference type="Pfam" id="PF10645">
    <property type="entry name" value="Carb_bind"/>
    <property type="match status" value="2"/>
</dbReference>
<proteinExistence type="predicted"/>
<evidence type="ECO:0000259" key="2">
    <source>
        <dbReference type="Pfam" id="PF10645"/>
    </source>
</evidence>
<dbReference type="AlphaFoldDB" id="A0AAD2H5K2"/>
<sequence>MPRLISLVLISLLSAAGLAAAGVTKVLQCGASQYDPAHYTCYDGDFLCPIHDPHGYSDADVLLRCGDNCYSTNDSTCNGTSVVPLQIGENPLEDCGPRARFYAQDYVCIDGDMLCPIVNHLGYLRCGKACYDPFSYKCTARNTLLAIPTTCLGPDQYNRWCDNQGCRWLDCCEGLISVADHCRSPCDFGVCSTSGEPTATSSAQQAAPSQ</sequence>
<feature type="signal peptide" evidence="1">
    <location>
        <begin position="1"/>
        <end position="21"/>
    </location>
</feature>
<feature type="chain" id="PRO_5042195903" description="Endo-1,3(4)-beta-glucanase 1 carbohydrate binding domain-containing protein" evidence="1">
    <location>
        <begin position="22"/>
        <end position="210"/>
    </location>
</feature>
<reference evidence="3" key="1">
    <citation type="submission" date="2023-11" db="EMBL/GenBank/DDBJ databases">
        <authorList>
            <person name="De Vega J J."/>
            <person name="De Vega J J."/>
        </authorList>
    </citation>
    <scope>NUCLEOTIDE SEQUENCE</scope>
</reference>
<dbReference type="EMBL" id="CAVNYO010000138">
    <property type="protein sequence ID" value="CAK5269085.1"/>
    <property type="molecule type" value="Genomic_DNA"/>
</dbReference>
<evidence type="ECO:0000313" key="4">
    <source>
        <dbReference type="Proteomes" id="UP001295794"/>
    </source>
</evidence>
<organism evidence="3 4">
    <name type="scientific">Mycena citricolor</name>
    <dbReference type="NCBI Taxonomy" id="2018698"/>
    <lineage>
        <taxon>Eukaryota</taxon>
        <taxon>Fungi</taxon>
        <taxon>Dikarya</taxon>
        <taxon>Basidiomycota</taxon>
        <taxon>Agaricomycotina</taxon>
        <taxon>Agaricomycetes</taxon>
        <taxon>Agaricomycetidae</taxon>
        <taxon>Agaricales</taxon>
        <taxon>Marasmiineae</taxon>
        <taxon>Mycenaceae</taxon>
        <taxon>Mycena</taxon>
    </lineage>
</organism>
<keyword evidence="4" id="KW-1185">Reference proteome</keyword>
<name>A0AAD2H5K2_9AGAR</name>
<feature type="domain" description="Endo-1,3(4)-beta-glucanase 1 carbohydrate binding" evidence="2">
    <location>
        <begin position="95"/>
        <end position="140"/>
    </location>
</feature>
<accession>A0AAD2H5K2</accession>
<evidence type="ECO:0000256" key="1">
    <source>
        <dbReference type="SAM" id="SignalP"/>
    </source>
</evidence>
<keyword evidence="1" id="KW-0732">Signal</keyword>
<dbReference type="GO" id="GO:0030246">
    <property type="term" value="F:carbohydrate binding"/>
    <property type="evidence" value="ECO:0007669"/>
    <property type="project" value="InterPro"/>
</dbReference>
<dbReference type="InterPro" id="IPR018909">
    <property type="entry name" value="Eng1_septum"/>
</dbReference>
<evidence type="ECO:0000313" key="3">
    <source>
        <dbReference type="EMBL" id="CAK5269085.1"/>
    </source>
</evidence>